<accession>A0AA85ITP5</accession>
<evidence type="ECO:0000256" key="6">
    <source>
        <dbReference type="SAM" id="Phobius"/>
    </source>
</evidence>
<feature type="region of interest" description="Disordered" evidence="5">
    <location>
        <begin position="383"/>
        <end position="433"/>
    </location>
</feature>
<evidence type="ECO:0008006" key="9">
    <source>
        <dbReference type="Google" id="ProtNLM"/>
    </source>
</evidence>
<protein>
    <recommendedName>
        <fullName evidence="9">Transmembrane protein 184B</fullName>
    </recommendedName>
</protein>
<dbReference type="Proteomes" id="UP000050795">
    <property type="component" value="Unassembled WGS sequence"/>
</dbReference>
<name>A0AA85ITP5_TRIRE</name>
<dbReference type="WBParaSite" id="TREG1_121140.1">
    <property type="protein sequence ID" value="TREG1_121140.1"/>
    <property type="gene ID" value="TREG1_121140"/>
</dbReference>
<proteinExistence type="predicted"/>
<keyword evidence="4 6" id="KW-0472">Membrane</keyword>
<evidence type="ECO:0000256" key="2">
    <source>
        <dbReference type="ARBA" id="ARBA00022692"/>
    </source>
</evidence>
<keyword evidence="2 6" id="KW-0812">Transmembrane</keyword>
<feature type="transmembrane region" description="Helical" evidence="6">
    <location>
        <begin position="81"/>
        <end position="102"/>
    </location>
</feature>
<dbReference type="PANTHER" id="PTHR23423">
    <property type="entry name" value="ORGANIC SOLUTE TRANSPORTER-RELATED"/>
    <property type="match status" value="1"/>
</dbReference>
<feature type="compositionally biased region" description="Pro residues" evidence="5">
    <location>
        <begin position="422"/>
        <end position="433"/>
    </location>
</feature>
<feature type="transmembrane region" description="Helical" evidence="6">
    <location>
        <begin position="46"/>
        <end position="69"/>
    </location>
</feature>
<feature type="transmembrane region" description="Helical" evidence="6">
    <location>
        <begin position="213"/>
        <end position="235"/>
    </location>
</feature>
<keyword evidence="3 6" id="KW-1133">Transmembrane helix</keyword>
<evidence type="ECO:0000256" key="5">
    <source>
        <dbReference type="SAM" id="MobiDB-lite"/>
    </source>
</evidence>
<dbReference type="AlphaFoldDB" id="A0AA85ITP5"/>
<feature type="transmembrane region" description="Helical" evidence="6">
    <location>
        <begin position="247"/>
        <end position="270"/>
    </location>
</feature>
<feature type="transmembrane region" description="Helical" evidence="6">
    <location>
        <begin position="122"/>
        <end position="142"/>
    </location>
</feature>
<evidence type="ECO:0000256" key="4">
    <source>
        <dbReference type="ARBA" id="ARBA00023136"/>
    </source>
</evidence>
<feature type="transmembrane region" description="Helical" evidence="6">
    <location>
        <begin position="182"/>
        <end position="201"/>
    </location>
</feature>
<dbReference type="SMART" id="SM01417">
    <property type="entry name" value="Solute_trans_a"/>
    <property type="match status" value="1"/>
</dbReference>
<reference evidence="8" key="2">
    <citation type="submission" date="2023-11" db="UniProtKB">
        <authorList>
            <consortium name="WormBaseParasite"/>
        </authorList>
    </citation>
    <scope>IDENTIFICATION</scope>
</reference>
<evidence type="ECO:0000313" key="7">
    <source>
        <dbReference type="Proteomes" id="UP000050795"/>
    </source>
</evidence>
<organism evidence="7 8">
    <name type="scientific">Trichobilharzia regenti</name>
    <name type="common">Nasal bird schistosome</name>
    <dbReference type="NCBI Taxonomy" id="157069"/>
    <lineage>
        <taxon>Eukaryota</taxon>
        <taxon>Metazoa</taxon>
        <taxon>Spiralia</taxon>
        <taxon>Lophotrochozoa</taxon>
        <taxon>Platyhelminthes</taxon>
        <taxon>Trematoda</taxon>
        <taxon>Digenea</taxon>
        <taxon>Strigeidida</taxon>
        <taxon>Schistosomatoidea</taxon>
        <taxon>Schistosomatidae</taxon>
        <taxon>Trichobilharzia</taxon>
    </lineage>
</organism>
<sequence length="433" mass="48695">MDGITSSPFLSTYTQSVLSTELPNASHFDNTSKHVSEQFLFLETKWAQVFTGLVAFTAILVTCHQIYLHLINYTCPNEQRWVVRILFYVPIYAFESWLSLLFLKHEDYYVYFDSVRDCYEAFVVYSFLSLCYEYLGGESCILSEIRGRELPRSWAFCTCCFYGQTYTIEFLRFCKQATLQFCIIKPLTSIVTIILQAIGVYKHGIFSATNGYLYVTVVYNASAFVALYALVLFYLATRSILQPFDPAIKFAVVKSVVFLCFWQGVVLAILEKAEVLPALPNTNAGTVAAGIQNFLICLEMFAAAVALRFAFPSQLYSDGIGTGPTTFGGYDSLGGGNGGDVLHETKKRGFLPSSDSLRSLKDTFNPKDMLNDAIHNFHPSYQKYTQQRNPKDDFDDEPTDSYQGDALTPYKEQDNSIQSTVPAPPIPPPIQSH</sequence>
<dbReference type="InterPro" id="IPR005178">
    <property type="entry name" value="Ostalpha/TMEM184C"/>
</dbReference>
<evidence type="ECO:0000256" key="1">
    <source>
        <dbReference type="ARBA" id="ARBA00004141"/>
    </source>
</evidence>
<keyword evidence="7" id="KW-1185">Reference proteome</keyword>
<dbReference type="GO" id="GO:0016020">
    <property type="term" value="C:membrane"/>
    <property type="evidence" value="ECO:0007669"/>
    <property type="project" value="UniProtKB-SubCell"/>
</dbReference>
<evidence type="ECO:0000313" key="8">
    <source>
        <dbReference type="WBParaSite" id="TREG1_121140.1"/>
    </source>
</evidence>
<comment type="subcellular location">
    <subcellularLocation>
        <location evidence="1">Membrane</location>
        <topology evidence="1">Multi-pass membrane protein</topology>
    </subcellularLocation>
</comment>
<evidence type="ECO:0000256" key="3">
    <source>
        <dbReference type="ARBA" id="ARBA00022989"/>
    </source>
</evidence>
<feature type="transmembrane region" description="Helical" evidence="6">
    <location>
        <begin position="290"/>
        <end position="311"/>
    </location>
</feature>
<reference evidence="7" key="1">
    <citation type="submission" date="2022-06" db="EMBL/GenBank/DDBJ databases">
        <authorList>
            <person name="Berger JAMES D."/>
            <person name="Berger JAMES D."/>
        </authorList>
    </citation>
    <scope>NUCLEOTIDE SEQUENCE [LARGE SCALE GENOMIC DNA]</scope>
</reference>
<dbReference type="Pfam" id="PF03619">
    <property type="entry name" value="Solute_trans_a"/>
    <property type="match status" value="1"/>
</dbReference>